<dbReference type="EMBL" id="BQMJ01000031">
    <property type="protein sequence ID" value="GJQ12241.1"/>
    <property type="molecule type" value="Genomic_DNA"/>
</dbReference>
<feature type="coiled-coil region" evidence="1">
    <location>
        <begin position="197"/>
        <end position="249"/>
    </location>
</feature>
<evidence type="ECO:0000256" key="1">
    <source>
        <dbReference type="SAM" id="Coils"/>
    </source>
</evidence>
<dbReference type="AlphaFoldDB" id="A0A9C7PYI6"/>
<reference evidence="4" key="1">
    <citation type="journal article" date="2022" name="Proc. Natl. Acad. Sci. U.S.A.">
        <title>Life cycle and functional genomics of the unicellular red alga Galdieria for elucidating algal and plant evolution and industrial use.</title>
        <authorList>
            <person name="Hirooka S."/>
            <person name="Itabashi T."/>
            <person name="Ichinose T.M."/>
            <person name="Onuma R."/>
            <person name="Fujiwara T."/>
            <person name="Yamashita S."/>
            <person name="Jong L.W."/>
            <person name="Tomita R."/>
            <person name="Iwane A.H."/>
            <person name="Miyagishima S.Y."/>
        </authorList>
    </citation>
    <scope>NUCLEOTIDE SEQUENCE</scope>
    <source>
        <strain evidence="4">NBRC 102759</strain>
    </source>
</reference>
<dbReference type="GO" id="GO:0003700">
    <property type="term" value="F:DNA-binding transcription factor activity"/>
    <property type="evidence" value="ECO:0007669"/>
    <property type="project" value="InterPro"/>
</dbReference>
<sequence>MTSLWQPNCSSYPLQRSLEEITEWIDSEQSLPLNGGAHRTGEVLSGWFTGYNKQNSIAERNESNLTDVGDMSKHRLPHSEVRISSSNGNISELIQKSGSRSSLSFVPIAPAISSNQFDQRLKHSSNGLANADELLNEVTDLSGTTANRGRKMTPRERNIMLFKRKLRNRDSASRSRKKKKMIMEEVNNDFEALLRFYQSKEEEADNFMSRAEKKKLELLDERHCLMKELESLGAELRNAKEQLKHKEAMAMEICMQRKKEHLSSSNMNDVTFDRKMRQMSRLSSIEPERRFLETPSKSSHLIPS</sequence>
<protein>
    <recommendedName>
        <fullName evidence="3">BZIP domain-containing protein</fullName>
    </recommendedName>
</protein>
<evidence type="ECO:0000313" key="4">
    <source>
        <dbReference type="EMBL" id="GJQ12241.1"/>
    </source>
</evidence>
<accession>A0A9C7PYI6</accession>
<dbReference type="InterPro" id="IPR046347">
    <property type="entry name" value="bZIP_sf"/>
</dbReference>
<feature type="region of interest" description="Disordered" evidence="2">
    <location>
        <begin position="278"/>
        <end position="304"/>
    </location>
</feature>
<name>A0A9C7PYI6_9RHOD</name>
<keyword evidence="1" id="KW-0175">Coiled coil</keyword>
<evidence type="ECO:0000256" key="2">
    <source>
        <dbReference type="SAM" id="MobiDB-lite"/>
    </source>
</evidence>
<keyword evidence="5" id="KW-1185">Reference proteome</keyword>
<dbReference type="OrthoDB" id="6035at2759"/>
<feature type="compositionally biased region" description="Polar residues" evidence="2">
    <location>
        <begin position="295"/>
        <end position="304"/>
    </location>
</feature>
<reference evidence="4" key="2">
    <citation type="submission" date="2022-01" db="EMBL/GenBank/DDBJ databases">
        <authorList>
            <person name="Hirooka S."/>
            <person name="Miyagishima S.Y."/>
        </authorList>
    </citation>
    <scope>NUCLEOTIDE SEQUENCE</scope>
    <source>
        <strain evidence="4">NBRC 102759</strain>
    </source>
</reference>
<feature type="domain" description="BZIP" evidence="3">
    <location>
        <begin position="163"/>
        <end position="178"/>
    </location>
</feature>
<proteinExistence type="predicted"/>
<gene>
    <name evidence="4" type="ORF">GpartN1_g4032.t1</name>
</gene>
<evidence type="ECO:0000259" key="3">
    <source>
        <dbReference type="PROSITE" id="PS00036"/>
    </source>
</evidence>
<evidence type="ECO:0000313" key="5">
    <source>
        <dbReference type="Proteomes" id="UP001061958"/>
    </source>
</evidence>
<dbReference type="InterPro" id="IPR004827">
    <property type="entry name" value="bZIP"/>
</dbReference>
<dbReference type="SUPFAM" id="SSF57959">
    <property type="entry name" value="Leucine zipper domain"/>
    <property type="match status" value="1"/>
</dbReference>
<dbReference type="PROSITE" id="PS00036">
    <property type="entry name" value="BZIP_BASIC"/>
    <property type="match status" value="1"/>
</dbReference>
<dbReference type="Proteomes" id="UP001061958">
    <property type="component" value="Unassembled WGS sequence"/>
</dbReference>
<comment type="caution">
    <text evidence="4">The sequence shown here is derived from an EMBL/GenBank/DDBJ whole genome shotgun (WGS) entry which is preliminary data.</text>
</comment>
<organism evidence="4 5">
    <name type="scientific">Galdieria partita</name>
    <dbReference type="NCBI Taxonomy" id="83374"/>
    <lineage>
        <taxon>Eukaryota</taxon>
        <taxon>Rhodophyta</taxon>
        <taxon>Bangiophyceae</taxon>
        <taxon>Galdieriales</taxon>
        <taxon>Galdieriaceae</taxon>
        <taxon>Galdieria</taxon>
    </lineage>
</organism>